<protein>
    <submittedName>
        <fullName evidence="1">Uncharacterized protein</fullName>
    </submittedName>
</protein>
<name>A0A7X1GIY9_9PSED</name>
<dbReference type="AlphaFoldDB" id="A0A7X1GIY9"/>
<keyword evidence="2" id="KW-1185">Reference proteome</keyword>
<evidence type="ECO:0000313" key="2">
    <source>
        <dbReference type="Proteomes" id="UP000526003"/>
    </source>
</evidence>
<gene>
    <name evidence="1" type="ORF">H7995_25920</name>
</gene>
<reference evidence="1 2" key="1">
    <citation type="submission" date="2020-08" db="EMBL/GenBank/DDBJ databases">
        <title>Pseudomonas sp. nov.</title>
        <authorList>
            <person name="Gieschler S."/>
            <person name="Fiedler G."/>
            <person name="Brinks E."/>
            <person name="Boehnlein C."/>
            <person name="Franz C.M.A.P."/>
            <person name="Kabisch J."/>
        </authorList>
    </citation>
    <scope>NUCLEOTIDE SEQUENCE [LARGE SCALE GENOMIC DNA]</scope>
    <source>
        <strain evidence="1 2">MBT-1</strain>
    </source>
</reference>
<organism evidence="1 2">
    <name type="scientific">Pseudomonas kielensis</name>
    <dbReference type="NCBI Taxonomy" id="2762577"/>
    <lineage>
        <taxon>Bacteria</taxon>
        <taxon>Pseudomonadati</taxon>
        <taxon>Pseudomonadota</taxon>
        <taxon>Gammaproteobacteria</taxon>
        <taxon>Pseudomonadales</taxon>
        <taxon>Pseudomonadaceae</taxon>
        <taxon>Pseudomonas</taxon>
    </lineage>
</organism>
<sequence>MNLFNATELTWPQQIAFDDFKIFEGRVPCEGAAKAEQWLEKKSSEFIAHIMHVNEQASYVAFLARLIKETPSPAARASELVSHQ</sequence>
<accession>A0A7X1GIY9</accession>
<dbReference type="EMBL" id="JACMYG010000042">
    <property type="protein sequence ID" value="MBC2693231.1"/>
    <property type="molecule type" value="Genomic_DNA"/>
</dbReference>
<dbReference type="RefSeq" id="WP_185819139.1">
    <property type="nucleotide sequence ID" value="NZ_JACMYG010000042.1"/>
</dbReference>
<dbReference type="Proteomes" id="UP000526003">
    <property type="component" value="Unassembled WGS sequence"/>
</dbReference>
<comment type="caution">
    <text evidence="1">The sequence shown here is derived from an EMBL/GenBank/DDBJ whole genome shotgun (WGS) entry which is preliminary data.</text>
</comment>
<evidence type="ECO:0000313" key="1">
    <source>
        <dbReference type="EMBL" id="MBC2693231.1"/>
    </source>
</evidence>
<proteinExistence type="predicted"/>